<evidence type="ECO:0000256" key="3">
    <source>
        <dbReference type="ARBA" id="ARBA00010617"/>
    </source>
</evidence>
<sequence>MTSKNRTELKPDPEYVYFRTTARFWVQRVLVPTIMVIGTVGNVITIMIMTRRRMRSSTNWYLAALAIFDLIYLIFTLILSWKHYPNAHDVDYYLYWYMFPFSMMIADASSNTSVWLTATFTIERYIAVCHPIKGKVICTESRAKKIIFCVVLICVSVTIPTPFEWVVVEVTDTKTNQIRMEAKFSDFGENETYRSIYYQLNVFLFVLLPLVLLVIFNTFLIRSVHQSNQMRTKMVMAKDSPYQPSKNDSTMASSPSSSRQETRITIMLIAVVILFILCQTPNACIMVYNTFPQSEHNPNEEYLLTGLSNIGNFLMALNAAGNFILYCLLSQKYRRTFVNMFCPCLARNTAEKWRPRRKLLTPAFHFKILENFIPIFARHTSRLICQIDQSKSIINDIRPLMENLTLDIINETSMGIDYDKVNGPTANESYRTAMKNAFRGVSLRAKNPLVINKRMKEFKHQQNKTKLTIFLDILLEKLTCENENNIQLIQSEVNTFILGGHDTTAMALTFTVLMVASHPTVQERIYEELETIFYDDINRPINIEDLKQMRYLEMCIKETLRLYPSIQMVGRRLTETLQLPNGLSLPANSTCYVPILALHLNPEIYPNPKQFDPDRFGLNNQFSNNPYSYIPFSAGPRNCIGQKYALLELKYVLADLFRKYHVKSLTEPETIVKDLSPVIKPLSQIPVEFTKRSTKPIDGAR</sequence>
<evidence type="ECO:0000256" key="5">
    <source>
        <dbReference type="ARBA" id="ARBA00022617"/>
    </source>
</evidence>
<keyword evidence="5" id="KW-0479">Metal-binding</keyword>
<evidence type="ECO:0000256" key="13">
    <source>
        <dbReference type="SAM" id="Phobius"/>
    </source>
</evidence>
<evidence type="ECO:0000256" key="10">
    <source>
        <dbReference type="ARBA" id="ARBA00023033"/>
    </source>
</evidence>
<evidence type="ECO:0000256" key="8">
    <source>
        <dbReference type="ARBA" id="ARBA00022989"/>
    </source>
</evidence>
<keyword evidence="11 13" id="KW-0472">Membrane</keyword>
<keyword evidence="5" id="KW-0349">Heme</keyword>
<dbReference type="PROSITE" id="PS00086">
    <property type="entry name" value="CYTOCHROME_P450"/>
    <property type="match status" value="1"/>
</dbReference>
<feature type="transmembrane region" description="Helical" evidence="13">
    <location>
        <begin position="196"/>
        <end position="221"/>
    </location>
</feature>
<evidence type="ECO:0000313" key="15">
    <source>
        <dbReference type="EMBL" id="KAJ6222646.1"/>
    </source>
</evidence>
<keyword evidence="10" id="KW-0503">Monooxygenase</keyword>
<dbReference type="OMA" id="FICHIFR"/>
<feature type="region of interest" description="Disordered" evidence="12">
    <location>
        <begin position="239"/>
        <end position="258"/>
    </location>
</feature>
<evidence type="ECO:0000256" key="1">
    <source>
        <dbReference type="ARBA" id="ARBA00001971"/>
    </source>
</evidence>
<accession>A0A9Q0MB48</accession>
<evidence type="ECO:0000256" key="12">
    <source>
        <dbReference type="SAM" id="MobiDB-lite"/>
    </source>
</evidence>
<dbReference type="Pfam" id="PF00067">
    <property type="entry name" value="p450"/>
    <property type="match status" value="2"/>
</dbReference>
<dbReference type="SMART" id="SM01381">
    <property type="entry name" value="7TM_GPCR_Srsx"/>
    <property type="match status" value="1"/>
</dbReference>
<reference evidence="15" key="1">
    <citation type="submission" date="2022-12" db="EMBL/GenBank/DDBJ databases">
        <title>Genome assemblies of Blomia tropicalis.</title>
        <authorList>
            <person name="Cui Y."/>
        </authorList>
    </citation>
    <scope>NUCLEOTIDE SEQUENCE</scope>
    <source>
        <tissue evidence="15">Adult mites</tissue>
    </source>
</reference>
<feature type="domain" description="G-protein coupled receptors family 1 profile" evidence="14">
    <location>
        <begin position="41"/>
        <end position="326"/>
    </location>
</feature>
<dbReference type="GO" id="GO:0016705">
    <property type="term" value="F:oxidoreductase activity, acting on paired donors, with incorporation or reduction of molecular oxygen"/>
    <property type="evidence" value="ECO:0007669"/>
    <property type="project" value="InterPro"/>
</dbReference>
<dbReference type="InterPro" id="IPR017452">
    <property type="entry name" value="GPCR_Rhodpsn_7TM"/>
</dbReference>
<evidence type="ECO:0000256" key="11">
    <source>
        <dbReference type="ARBA" id="ARBA00023136"/>
    </source>
</evidence>
<dbReference type="InterPro" id="IPR036396">
    <property type="entry name" value="Cyt_P450_sf"/>
</dbReference>
<dbReference type="EMBL" id="JAPWDV010000001">
    <property type="protein sequence ID" value="KAJ6222646.1"/>
    <property type="molecule type" value="Genomic_DNA"/>
</dbReference>
<evidence type="ECO:0000259" key="14">
    <source>
        <dbReference type="PROSITE" id="PS50262"/>
    </source>
</evidence>
<keyword evidence="10" id="KW-0560">Oxidoreductase</keyword>
<dbReference type="AlphaFoldDB" id="A0A9Q0MB48"/>
<dbReference type="InterPro" id="IPR050196">
    <property type="entry name" value="Cytochrome_P450_Monoox"/>
</dbReference>
<comment type="caution">
    <text evidence="15">The sequence shown here is derived from an EMBL/GenBank/DDBJ whole genome shotgun (WGS) entry which is preliminary data.</text>
</comment>
<organism evidence="15 16">
    <name type="scientific">Blomia tropicalis</name>
    <name type="common">Mite</name>
    <dbReference type="NCBI Taxonomy" id="40697"/>
    <lineage>
        <taxon>Eukaryota</taxon>
        <taxon>Metazoa</taxon>
        <taxon>Ecdysozoa</taxon>
        <taxon>Arthropoda</taxon>
        <taxon>Chelicerata</taxon>
        <taxon>Arachnida</taxon>
        <taxon>Acari</taxon>
        <taxon>Acariformes</taxon>
        <taxon>Sarcoptiformes</taxon>
        <taxon>Astigmata</taxon>
        <taxon>Glycyphagoidea</taxon>
        <taxon>Echimyopodidae</taxon>
        <taxon>Blomia</taxon>
    </lineage>
</organism>
<dbReference type="PRINTS" id="PR00237">
    <property type="entry name" value="GPCRRHODOPSN"/>
</dbReference>
<dbReference type="CDD" id="cd14978">
    <property type="entry name" value="7tmA_FMRFamide_R-like"/>
    <property type="match status" value="1"/>
</dbReference>
<keyword evidence="6 13" id="KW-0812">Transmembrane</keyword>
<protein>
    <recommendedName>
        <fullName evidence="14">G-protein coupled receptors family 1 profile domain-containing protein</fullName>
    </recommendedName>
</protein>
<feature type="transmembrane region" description="Helical" evidence="13">
    <location>
        <begin position="60"/>
        <end position="81"/>
    </location>
</feature>
<dbReference type="GO" id="GO:0005506">
    <property type="term" value="F:iron ion binding"/>
    <property type="evidence" value="ECO:0007669"/>
    <property type="project" value="InterPro"/>
</dbReference>
<dbReference type="PANTHER" id="PTHR24291">
    <property type="entry name" value="CYTOCHROME P450 FAMILY 4"/>
    <property type="match status" value="1"/>
</dbReference>
<comment type="similarity">
    <text evidence="3">Belongs to the cytochrome P450 family.</text>
</comment>
<evidence type="ECO:0000256" key="9">
    <source>
        <dbReference type="ARBA" id="ARBA00023004"/>
    </source>
</evidence>
<evidence type="ECO:0000256" key="6">
    <source>
        <dbReference type="ARBA" id="ARBA00022692"/>
    </source>
</evidence>
<keyword evidence="7" id="KW-0256">Endoplasmic reticulum</keyword>
<feature type="compositionally biased region" description="Polar residues" evidence="12">
    <location>
        <begin position="242"/>
        <end position="258"/>
    </location>
</feature>
<dbReference type="PROSITE" id="PS50262">
    <property type="entry name" value="G_PROTEIN_RECEP_F1_2"/>
    <property type="match status" value="1"/>
</dbReference>
<gene>
    <name evidence="15" type="ORF">RDWZM_001191</name>
</gene>
<comment type="cofactor">
    <cofactor evidence="1">
        <name>heme</name>
        <dbReference type="ChEBI" id="CHEBI:30413"/>
    </cofactor>
</comment>
<evidence type="ECO:0000256" key="4">
    <source>
        <dbReference type="ARBA" id="ARBA00010663"/>
    </source>
</evidence>
<dbReference type="InterPro" id="IPR001128">
    <property type="entry name" value="Cyt_P450"/>
</dbReference>
<dbReference type="Gene3D" id="1.10.630.10">
    <property type="entry name" value="Cytochrome P450"/>
    <property type="match status" value="1"/>
</dbReference>
<keyword evidence="9" id="KW-0408">Iron</keyword>
<evidence type="ECO:0000313" key="16">
    <source>
        <dbReference type="Proteomes" id="UP001142055"/>
    </source>
</evidence>
<dbReference type="SUPFAM" id="SSF81321">
    <property type="entry name" value="Family A G protein-coupled receptor-like"/>
    <property type="match status" value="1"/>
</dbReference>
<name>A0A9Q0MB48_BLOTA</name>
<evidence type="ECO:0000256" key="7">
    <source>
        <dbReference type="ARBA" id="ARBA00022824"/>
    </source>
</evidence>
<comment type="subcellular location">
    <subcellularLocation>
        <location evidence="2">Endoplasmic reticulum membrane</location>
    </subcellularLocation>
</comment>
<dbReference type="GO" id="GO:0020037">
    <property type="term" value="F:heme binding"/>
    <property type="evidence" value="ECO:0007669"/>
    <property type="project" value="InterPro"/>
</dbReference>
<dbReference type="GO" id="GO:0005789">
    <property type="term" value="C:endoplasmic reticulum membrane"/>
    <property type="evidence" value="ECO:0007669"/>
    <property type="project" value="UniProtKB-SubCell"/>
</dbReference>
<comment type="similarity">
    <text evidence="4">Belongs to the G-protein coupled receptor 1 family.</text>
</comment>
<proteinExistence type="inferred from homology"/>
<dbReference type="Gene3D" id="1.20.1070.10">
    <property type="entry name" value="Rhodopsin 7-helix transmembrane proteins"/>
    <property type="match status" value="1"/>
</dbReference>
<dbReference type="InterPro" id="IPR000276">
    <property type="entry name" value="GPCR_Rhodpsn"/>
</dbReference>
<dbReference type="GO" id="GO:0004497">
    <property type="term" value="F:monooxygenase activity"/>
    <property type="evidence" value="ECO:0007669"/>
    <property type="project" value="UniProtKB-KW"/>
</dbReference>
<feature type="transmembrane region" description="Helical" evidence="13">
    <location>
        <begin position="29"/>
        <end position="48"/>
    </location>
</feature>
<dbReference type="InterPro" id="IPR017972">
    <property type="entry name" value="Cyt_P450_CS"/>
</dbReference>
<feature type="transmembrane region" description="Helical" evidence="13">
    <location>
        <begin position="310"/>
        <end position="329"/>
    </location>
</feature>
<dbReference type="SUPFAM" id="SSF48264">
    <property type="entry name" value="Cytochrome P450"/>
    <property type="match status" value="1"/>
</dbReference>
<dbReference type="Pfam" id="PF00001">
    <property type="entry name" value="7tm_1"/>
    <property type="match status" value="1"/>
</dbReference>
<dbReference type="PANTHER" id="PTHR24291:SF189">
    <property type="entry name" value="CYTOCHROME P450 4C3-RELATED"/>
    <property type="match status" value="1"/>
</dbReference>
<feature type="transmembrane region" description="Helical" evidence="13">
    <location>
        <begin position="146"/>
        <end position="163"/>
    </location>
</feature>
<keyword evidence="16" id="KW-1185">Reference proteome</keyword>
<feature type="transmembrane region" description="Helical" evidence="13">
    <location>
        <begin position="93"/>
        <end position="116"/>
    </location>
</feature>
<dbReference type="Proteomes" id="UP001142055">
    <property type="component" value="Chromosome 1"/>
</dbReference>
<evidence type="ECO:0000256" key="2">
    <source>
        <dbReference type="ARBA" id="ARBA00004586"/>
    </source>
</evidence>
<feature type="transmembrane region" description="Helical" evidence="13">
    <location>
        <begin position="266"/>
        <end position="290"/>
    </location>
</feature>
<keyword evidence="8 13" id="KW-1133">Transmembrane helix</keyword>
<dbReference type="GO" id="GO:0004930">
    <property type="term" value="F:G protein-coupled receptor activity"/>
    <property type="evidence" value="ECO:0007669"/>
    <property type="project" value="InterPro"/>
</dbReference>